<accession>A0A251RQ55</accession>
<protein>
    <submittedName>
        <fullName evidence="1">Uncharacterized protein</fullName>
    </submittedName>
</protein>
<name>A0A251RQ55_HELAN</name>
<proteinExistence type="predicted"/>
<organism evidence="1 2">
    <name type="scientific">Helianthus annuus</name>
    <name type="common">Common sunflower</name>
    <dbReference type="NCBI Taxonomy" id="4232"/>
    <lineage>
        <taxon>Eukaryota</taxon>
        <taxon>Viridiplantae</taxon>
        <taxon>Streptophyta</taxon>
        <taxon>Embryophyta</taxon>
        <taxon>Tracheophyta</taxon>
        <taxon>Spermatophyta</taxon>
        <taxon>Magnoliopsida</taxon>
        <taxon>eudicotyledons</taxon>
        <taxon>Gunneridae</taxon>
        <taxon>Pentapetalae</taxon>
        <taxon>asterids</taxon>
        <taxon>campanulids</taxon>
        <taxon>Asterales</taxon>
        <taxon>Asteraceae</taxon>
        <taxon>Asteroideae</taxon>
        <taxon>Heliantheae alliance</taxon>
        <taxon>Heliantheae</taxon>
        <taxon>Helianthus</taxon>
    </lineage>
</organism>
<dbReference type="Proteomes" id="UP000215914">
    <property type="component" value="Chromosome 17"/>
</dbReference>
<reference evidence="2" key="1">
    <citation type="journal article" date="2017" name="Nature">
        <title>The sunflower genome provides insights into oil metabolism, flowering and Asterid evolution.</title>
        <authorList>
            <person name="Badouin H."/>
            <person name="Gouzy J."/>
            <person name="Grassa C.J."/>
            <person name="Murat F."/>
            <person name="Staton S.E."/>
            <person name="Cottret L."/>
            <person name="Lelandais-Briere C."/>
            <person name="Owens G.L."/>
            <person name="Carrere S."/>
            <person name="Mayjonade B."/>
            <person name="Legrand L."/>
            <person name="Gill N."/>
            <person name="Kane N.C."/>
            <person name="Bowers J.E."/>
            <person name="Hubner S."/>
            <person name="Bellec A."/>
            <person name="Berard A."/>
            <person name="Berges H."/>
            <person name="Blanchet N."/>
            <person name="Boniface M.C."/>
            <person name="Brunel D."/>
            <person name="Catrice O."/>
            <person name="Chaidir N."/>
            <person name="Claudel C."/>
            <person name="Donnadieu C."/>
            <person name="Faraut T."/>
            <person name="Fievet G."/>
            <person name="Helmstetter N."/>
            <person name="King M."/>
            <person name="Knapp S.J."/>
            <person name="Lai Z."/>
            <person name="Le Paslier M.C."/>
            <person name="Lippi Y."/>
            <person name="Lorenzon L."/>
            <person name="Mandel J.R."/>
            <person name="Marage G."/>
            <person name="Marchand G."/>
            <person name="Marquand E."/>
            <person name="Bret-Mestries E."/>
            <person name="Morien E."/>
            <person name="Nambeesan S."/>
            <person name="Nguyen T."/>
            <person name="Pegot-Espagnet P."/>
            <person name="Pouilly N."/>
            <person name="Raftis F."/>
            <person name="Sallet E."/>
            <person name="Schiex T."/>
            <person name="Thomas J."/>
            <person name="Vandecasteele C."/>
            <person name="Vares D."/>
            <person name="Vear F."/>
            <person name="Vautrin S."/>
            <person name="Crespi M."/>
            <person name="Mangin B."/>
            <person name="Burke J.M."/>
            <person name="Salse J."/>
            <person name="Munos S."/>
            <person name="Vincourt P."/>
            <person name="Rieseberg L.H."/>
            <person name="Langlade N.B."/>
        </authorList>
    </citation>
    <scope>NUCLEOTIDE SEQUENCE [LARGE SCALE GENOMIC DNA]</scope>
    <source>
        <strain evidence="2">cv. SF193</strain>
    </source>
</reference>
<dbReference type="EMBL" id="CM007906">
    <property type="protein sequence ID" value="OTF86633.1"/>
    <property type="molecule type" value="Genomic_DNA"/>
</dbReference>
<gene>
    <name evidence="1" type="ORF">HannXRQ_Chr17g0552861</name>
</gene>
<dbReference type="AlphaFoldDB" id="A0A251RQ55"/>
<evidence type="ECO:0000313" key="1">
    <source>
        <dbReference type="EMBL" id="OTF86633.1"/>
    </source>
</evidence>
<keyword evidence="2" id="KW-1185">Reference proteome</keyword>
<sequence>MALNTGLRSLFSKLIASVYSSLAKSVILREMIPLTSTQMLWSSENWRMGSKSGCLPDSGSRLPLKRVRIVLESGCLPGGLSCLLNGSELSKKVVAYLGVQLTHDSSCDLNRISLRLA</sequence>
<dbReference type="InParanoid" id="A0A251RQ55"/>
<evidence type="ECO:0000313" key="2">
    <source>
        <dbReference type="Proteomes" id="UP000215914"/>
    </source>
</evidence>